<dbReference type="PANTHER" id="PTHR42804">
    <property type="entry name" value="ALDEHYDE DEHYDROGENASE"/>
    <property type="match status" value="1"/>
</dbReference>
<protein>
    <submittedName>
        <fullName evidence="6">Geranial dehydrogenase</fullName>
        <ecNumber evidence="6">1.2.1.86</ecNumber>
    </submittedName>
</protein>
<feature type="active site" evidence="3">
    <location>
        <position position="267"/>
    </location>
</feature>
<dbReference type="InterPro" id="IPR016162">
    <property type="entry name" value="Ald_DH_N"/>
</dbReference>
<dbReference type="PANTHER" id="PTHR42804:SF1">
    <property type="entry name" value="ALDEHYDE DEHYDROGENASE-RELATED"/>
    <property type="match status" value="1"/>
</dbReference>
<name>A0A5E7CF68_PSEFL</name>
<keyword evidence="2 4" id="KW-0560">Oxidoreductase</keyword>
<evidence type="ECO:0000313" key="7">
    <source>
        <dbReference type="Proteomes" id="UP000409037"/>
    </source>
</evidence>
<evidence type="ECO:0000256" key="1">
    <source>
        <dbReference type="ARBA" id="ARBA00009986"/>
    </source>
</evidence>
<dbReference type="Proteomes" id="UP000409037">
    <property type="component" value="Unassembled WGS sequence"/>
</dbReference>
<feature type="domain" description="Aldehyde dehydrogenase" evidence="5">
    <location>
        <begin position="30"/>
        <end position="491"/>
    </location>
</feature>
<evidence type="ECO:0000313" key="6">
    <source>
        <dbReference type="EMBL" id="VVO03549.1"/>
    </source>
</evidence>
<dbReference type="InterPro" id="IPR029510">
    <property type="entry name" value="Ald_DH_CS_GLU"/>
</dbReference>
<evidence type="ECO:0000256" key="4">
    <source>
        <dbReference type="RuleBase" id="RU003345"/>
    </source>
</evidence>
<sequence>MNTRSEGMKTPGAYGSVLKKPDCLFIGGQWVSPRSGHIASLVSPIDGNVFSHVAHAGPSDVEAAVKAARYAFDKGPWPRMSPAERAPYLARLSQEISARADIMAGLQAAEMGALYHMALPAIPFFAGAFDFYADLATKFQFVETHQPAMGGVGYLVHEPVGVCAAIVPWNGPLMLAAWKLAPALLAGCTVILKASPEAPSTLIALAQAVEAADFPPGVVNVITADREVSELLVRHPDVDKVSFTGSTAAGRKIGAICADRLARCTLELGGKSPAILADDYDIEKFAHQVAPAATLMSGQICAALTRIIVPRNKQDAVLEALSARLSAVKVGNPFDPSTGMGPLASATQKARVADYIAKGVSEGARLVCGGEVPESLDPRFYLAPTVFGDVNNTSTIAREEIFGPVLSVIPADSEEHAIEIANASDYGLAAAVFTDDQDKAFSMARRLHSGTVSQSAYQSDFTIAFGGFKRSGIGREGGVPGLRAYLESKTILLNVDAGYTGPRH</sequence>
<dbReference type="OrthoDB" id="9812625at2"/>
<dbReference type="Gene3D" id="3.40.605.10">
    <property type="entry name" value="Aldehyde Dehydrogenase, Chain A, domain 1"/>
    <property type="match status" value="1"/>
</dbReference>
<dbReference type="InterPro" id="IPR016163">
    <property type="entry name" value="Ald_DH_C"/>
</dbReference>
<dbReference type="SUPFAM" id="SSF53720">
    <property type="entry name" value="ALDH-like"/>
    <property type="match status" value="1"/>
</dbReference>
<organism evidence="6 7">
    <name type="scientific">Pseudomonas fluorescens</name>
    <dbReference type="NCBI Taxonomy" id="294"/>
    <lineage>
        <taxon>Bacteria</taxon>
        <taxon>Pseudomonadati</taxon>
        <taxon>Pseudomonadota</taxon>
        <taxon>Gammaproteobacteria</taxon>
        <taxon>Pseudomonadales</taxon>
        <taxon>Pseudomonadaceae</taxon>
        <taxon>Pseudomonas</taxon>
    </lineage>
</organism>
<dbReference type="PROSITE" id="PS00687">
    <property type="entry name" value="ALDEHYDE_DEHYDR_GLU"/>
    <property type="match status" value="1"/>
</dbReference>
<dbReference type="EMBL" id="CABVHU010000006">
    <property type="protein sequence ID" value="VVO03549.1"/>
    <property type="molecule type" value="Genomic_DNA"/>
</dbReference>
<dbReference type="CDD" id="cd07139">
    <property type="entry name" value="ALDH_AldA-Rv0768"/>
    <property type="match status" value="1"/>
</dbReference>
<evidence type="ECO:0000259" key="5">
    <source>
        <dbReference type="Pfam" id="PF00171"/>
    </source>
</evidence>
<dbReference type="Pfam" id="PF00171">
    <property type="entry name" value="Aldedh"/>
    <property type="match status" value="1"/>
</dbReference>
<dbReference type="FunFam" id="3.40.605.10:FF:000007">
    <property type="entry name" value="NAD/NADP-dependent betaine aldehyde dehydrogenase"/>
    <property type="match status" value="1"/>
</dbReference>
<reference evidence="6 7" key="1">
    <citation type="submission" date="2019-09" db="EMBL/GenBank/DDBJ databases">
        <authorList>
            <person name="Chandra G."/>
            <person name="Truman W A."/>
        </authorList>
    </citation>
    <scope>NUCLEOTIDE SEQUENCE [LARGE SCALE GENOMIC DNA]</scope>
    <source>
        <strain evidence="6">PS833</strain>
    </source>
</reference>
<dbReference type="EC" id="1.2.1.86" evidence="6"/>
<dbReference type="AlphaFoldDB" id="A0A5E7CF68"/>
<dbReference type="GO" id="GO:0034832">
    <property type="term" value="F:geranial dehydrogenase activity"/>
    <property type="evidence" value="ECO:0007669"/>
    <property type="project" value="UniProtKB-EC"/>
</dbReference>
<accession>A0A5E7CF68</accession>
<dbReference type="Gene3D" id="3.40.309.10">
    <property type="entry name" value="Aldehyde Dehydrogenase, Chain A, domain 2"/>
    <property type="match status" value="1"/>
</dbReference>
<gene>
    <name evidence="6" type="primary">geoB</name>
    <name evidence="6" type="ORF">PS833_02856</name>
</gene>
<evidence type="ECO:0000256" key="3">
    <source>
        <dbReference type="PROSITE-ProRule" id="PRU10007"/>
    </source>
</evidence>
<evidence type="ECO:0000256" key="2">
    <source>
        <dbReference type="ARBA" id="ARBA00023002"/>
    </source>
</evidence>
<dbReference type="RefSeq" id="WP_150798414.1">
    <property type="nucleotide sequence ID" value="NZ_CABVHU010000006.1"/>
</dbReference>
<dbReference type="InterPro" id="IPR016161">
    <property type="entry name" value="Ald_DH/histidinol_DH"/>
</dbReference>
<dbReference type="InterPro" id="IPR015590">
    <property type="entry name" value="Aldehyde_DH_dom"/>
</dbReference>
<proteinExistence type="inferred from homology"/>
<comment type="similarity">
    <text evidence="1 4">Belongs to the aldehyde dehydrogenase family.</text>
</comment>